<evidence type="ECO:0000256" key="4">
    <source>
        <dbReference type="ARBA" id="ARBA00023136"/>
    </source>
</evidence>
<dbReference type="SUPFAM" id="SSF53850">
    <property type="entry name" value="Periplasmic binding protein-like II"/>
    <property type="match status" value="2"/>
</dbReference>
<keyword evidence="3" id="KW-1003">Cell membrane</keyword>
<evidence type="ECO:0000259" key="6">
    <source>
        <dbReference type="Pfam" id="PF04069"/>
    </source>
</evidence>
<name>A0A829R7H5_LISGR</name>
<keyword evidence="5" id="KW-0732">Signal</keyword>
<comment type="caution">
    <text evidence="7">The sequence shown here is derived from an EMBL/GenBank/DDBJ whole genome shotgun (WGS) entry which is preliminary data.</text>
</comment>
<gene>
    <name evidence="7" type="ORF">LMUR_09004</name>
</gene>
<dbReference type="EMBL" id="AODG01000011">
    <property type="protein sequence ID" value="EUJ27659.1"/>
    <property type="molecule type" value="Genomic_DNA"/>
</dbReference>
<dbReference type="PANTHER" id="PTHR47737:SF1">
    <property type="entry name" value="GLYCINE BETAINE_PROLINE BETAINE TRANSPORT SYSTEM PERMEASE PROTEIN PROW"/>
    <property type="match status" value="1"/>
</dbReference>
<dbReference type="CDD" id="cd13639">
    <property type="entry name" value="PBP2_OpuAC_like"/>
    <property type="match status" value="1"/>
</dbReference>
<dbReference type="InterPro" id="IPR007210">
    <property type="entry name" value="ABC_Gly_betaine_transp_sub-bd"/>
</dbReference>
<dbReference type="GO" id="GO:0015871">
    <property type="term" value="P:choline transport"/>
    <property type="evidence" value="ECO:0007669"/>
    <property type="project" value="TreeGrafter"/>
</dbReference>
<comment type="subcellular location">
    <subcellularLocation>
        <location evidence="1">Cell membrane</location>
    </subcellularLocation>
</comment>
<feature type="chain" id="PRO_5039643906" evidence="5">
    <location>
        <begin position="27"/>
        <end position="302"/>
    </location>
</feature>
<dbReference type="GO" id="GO:0005275">
    <property type="term" value="F:amine transmembrane transporter activity"/>
    <property type="evidence" value="ECO:0007669"/>
    <property type="project" value="TreeGrafter"/>
</dbReference>
<dbReference type="AlphaFoldDB" id="A0A829R7H5"/>
<evidence type="ECO:0000256" key="1">
    <source>
        <dbReference type="ARBA" id="ARBA00004236"/>
    </source>
</evidence>
<evidence type="ECO:0000256" key="2">
    <source>
        <dbReference type="ARBA" id="ARBA00022448"/>
    </source>
</evidence>
<reference evidence="7 8" key="1">
    <citation type="submission" date="2012-12" db="EMBL/GenBank/DDBJ databases">
        <title>Novel taxa of Listeriaceae from agricultural environments in the United States.</title>
        <authorList>
            <person name="den Bakker H.C."/>
            <person name="Allred A."/>
            <person name="Warchocki S."/>
            <person name="Wright E.M."/>
            <person name="Burrell A."/>
            <person name="Nightingale K.K."/>
            <person name="Kephart D."/>
            <person name="Wiedmann M."/>
        </authorList>
    </citation>
    <scope>NUCLEOTIDE SEQUENCE [LARGE SCALE GENOMIC DNA]</scope>
    <source>
        <strain evidence="7 8">FSL F6-1183</strain>
    </source>
</reference>
<dbReference type="GO" id="GO:0015226">
    <property type="term" value="F:carnitine transmembrane transporter activity"/>
    <property type="evidence" value="ECO:0007669"/>
    <property type="project" value="TreeGrafter"/>
</dbReference>
<evidence type="ECO:0000256" key="3">
    <source>
        <dbReference type="ARBA" id="ARBA00022475"/>
    </source>
</evidence>
<proteinExistence type="predicted"/>
<dbReference type="PANTHER" id="PTHR47737">
    <property type="entry name" value="GLYCINE BETAINE/PROLINE BETAINE TRANSPORT SYSTEM PERMEASE PROTEIN PROW"/>
    <property type="match status" value="1"/>
</dbReference>
<dbReference type="Gene3D" id="3.40.190.100">
    <property type="entry name" value="Glycine betaine-binding periplasmic protein, domain 2"/>
    <property type="match status" value="1"/>
</dbReference>
<dbReference type="Proteomes" id="UP000019251">
    <property type="component" value="Unassembled WGS sequence"/>
</dbReference>
<protein>
    <submittedName>
        <fullName evidence="7">Glycine betaine/L-proline ABC transporter substrate-binding protein</fullName>
    </submittedName>
</protein>
<dbReference type="RefSeq" id="WP_036106289.1">
    <property type="nucleotide sequence ID" value="NZ_AODG01000011.1"/>
</dbReference>
<organism evidence="7 8">
    <name type="scientific">Listeria grayi FSL F6-1183</name>
    <dbReference type="NCBI Taxonomy" id="1265827"/>
    <lineage>
        <taxon>Bacteria</taxon>
        <taxon>Bacillati</taxon>
        <taxon>Bacillota</taxon>
        <taxon>Bacilli</taxon>
        <taxon>Bacillales</taxon>
        <taxon>Listeriaceae</taxon>
        <taxon>Listeria</taxon>
    </lineage>
</organism>
<dbReference type="Gene3D" id="3.10.105.10">
    <property type="entry name" value="Dipeptide-binding Protein, Domain 3"/>
    <property type="match status" value="1"/>
</dbReference>
<evidence type="ECO:0000313" key="7">
    <source>
        <dbReference type="EMBL" id="EUJ27659.1"/>
    </source>
</evidence>
<dbReference type="PROSITE" id="PS51257">
    <property type="entry name" value="PROKAR_LIPOPROTEIN"/>
    <property type="match status" value="1"/>
</dbReference>
<dbReference type="GO" id="GO:0031460">
    <property type="term" value="P:glycine betaine transport"/>
    <property type="evidence" value="ECO:0007669"/>
    <property type="project" value="TreeGrafter"/>
</dbReference>
<dbReference type="Pfam" id="PF04069">
    <property type="entry name" value="OpuAC"/>
    <property type="match status" value="2"/>
</dbReference>
<accession>A0A829R7H5</accession>
<evidence type="ECO:0000256" key="5">
    <source>
        <dbReference type="SAM" id="SignalP"/>
    </source>
</evidence>
<keyword evidence="2" id="KW-0813">Transport</keyword>
<feature type="signal peptide" evidence="5">
    <location>
        <begin position="1"/>
        <end position="26"/>
    </location>
</feature>
<sequence>MFKKTITTVLLAALILVVAGCGTELAPYDAKEPLGKQINYTITGIDAGAGIMLSTQNAIKGYKLDKDNWQLQTSSTAAMTSTLEKAIKDKRPIVVTGWTPHWMFTKFDLKFLKDPKNIYGKAENIHTFVRKGLKKEKPSAYELLDNFNWTSKEMSEVMLAVNNGEDPEKAAKDWIKKHPEKVAEWTKGIKKVNGDPIKLTYVAWDSEIASTNVVAEVLRKLGYKPTIQAMEIQPMWASVATDAADGMVAAWLPKTSGIYYRDYKDKVEDLGVNLKGAKVGLAVPTYMKNINSIEDLKDPSGK</sequence>
<keyword evidence="4" id="KW-0472">Membrane</keyword>
<dbReference type="GO" id="GO:0043190">
    <property type="term" value="C:ATP-binding cassette (ABC) transporter complex"/>
    <property type="evidence" value="ECO:0007669"/>
    <property type="project" value="InterPro"/>
</dbReference>
<feature type="domain" description="ABC-type glycine betaine transport system substrate-binding" evidence="6">
    <location>
        <begin position="33"/>
        <end position="177"/>
    </location>
</feature>
<feature type="domain" description="ABC-type glycine betaine transport system substrate-binding" evidence="6">
    <location>
        <begin position="195"/>
        <end position="300"/>
    </location>
</feature>
<evidence type="ECO:0000313" key="8">
    <source>
        <dbReference type="Proteomes" id="UP000019251"/>
    </source>
</evidence>